<feature type="transmembrane region" description="Helical" evidence="5">
    <location>
        <begin position="38"/>
        <end position="63"/>
    </location>
</feature>
<proteinExistence type="predicted"/>
<organism evidence="6 7">
    <name type="scientific">Xylaria grammica</name>
    <dbReference type="NCBI Taxonomy" id="363999"/>
    <lineage>
        <taxon>Eukaryota</taxon>
        <taxon>Fungi</taxon>
        <taxon>Dikarya</taxon>
        <taxon>Ascomycota</taxon>
        <taxon>Pezizomycotina</taxon>
        <taxon>Sordariomycetes</taxon>
        <taxon>Xylariomycetidae</taxon>
        <taxon>Xylariales</taxon>
        <taxon>Xylariaceae</taxon>
        <taxon>Xylaria</taxon>
    </lineage>
</organism>
<evidence type="ECO:0008006" key="8">
    <source>
        <dbReference type="Google" id="ProtNLM"/>
    </source>
</evidence>
<comment type="caution">
    <text evidence="6">The sequence shown here is derived from an EMBL/GenBank/DDBJ whole genome shotgun (WGS) entry which is preliminary data.</text>
</comment>
<sequence>YEPEFRIVLVVPQLVFGVAGLFGFAVTAQGTLEGQFHWIAPIIFFGLEVAGTVVGAVASSLYIVDAYRDLAIEGFTCLIIFKNIFSFGLTFKAYDWLVHGGIREVFFALGAVQIIICFLSVPMCELAPMIPLIQITTTLPPAI</sequence>
<evidence type="ECO:0000256" key="2">
    <source>
        <dbReference type="ARBA" id="ARBA00022692"/>
    </source>
</evidence>
<dbReference type="GO" id="GO:0005886">
    <property type="term" value="C:plasma membrane"/>
    <property type="evidence" value="ECO:0007669"/>
    <property type="project" value="TreeGrafter"/>
</dbReference>
<comment type="subcellular location">
    <subcellularLocation>
        <location evidence="1">Membrane</location>
        <topology evidence="1">Multi-pass membrane protein</topology>
    </subcellularLocation>
</comment>
<evidence type="ECO:0000313" key="7">
    <source>
        <dbReference type="Proteomes" id="UP000286045"/>
    </source>
</evidence>
<evidence type="ECO:0000256" key="4">
    <source>
        <dbReference type="ARBA" id="ARBA00023136"/>
    </source>
</evidence>
<keyword evidence="2 5" id="KW-0812">Transmembrane</keyword>
<keyword evidence="3 5" id="KW-1133">Transmembrane helix</keyword>
<gene>
    <name evidence="6" type="ORF">EKO27_g12121</name>
</gene>
<feature type="transmembrane region" description="Helical" evidence="5">
    <location>
        <begin position="7"/>
        <end position="26"/>
    </location>
</feature>
<accession>A0A439CLH0</accession>
<name>A0A439CLH0_9PEZI</name>
<dbReference type="EMBL" id="RYZI01001042">
    <property type="protein sequence ID" value="RWA02984.1"/>
    <property type="molecule type" value="Genomic_DNA"/>
</dbReference>
<dbReference type="AlphaFoldDB" id="A0A439CLH0"/>
<reference evidence="6 7" key="1">
    <citation type="submission" date="2018-12" db="EMBL/GenBank/DDBJ databases">
        <title>Draft genome sequence of Xylaria grammica IHI A82.</title>
        <authorList>
            <person name="Buettner E."/>
            <person name="Kellner H."/>
        </authorList>
    </citation>
    <scope>NUCLEOTIDE SEQUENCE [LARGE SCALE GENOMIC DNA]</scope>
    <source>
        <strain evidence="6 7">IHI A82</strain>
    </source>
</reference>
<protein>
    <recommendedName>
        <fullName evidence="8">Major facilitator superfamily (MFS) profile domain-containing protein</fullName>
    </recommendedName>
</protein>
<dbReference type="Proteomes" id="UP000286045">
    <property type="component" value="Unassembled WGS sequence"/>
</dbReference>
<evidence type="ECO:0000256" key="5">
    <source>
        <dbReference type="SAM" id="Phobius"/>
    </source>
</evidence>
<feature type="transmembrane region" description="Helical" evidence="5">
    <location>
        <begin position="75"/>
        <end position="94"/>
    </location>
</feature>
<evidence type="ECO:0000256" key="1">
    <source>
        <dbReference type="ARBA" id="ARBA00004141"/>
    </source>
</evidence>
<feature type="transmembrane region" description="Helical" evidence="5">
    <location>
        <begin position="106"/>
        <end position="124"/>
    </location>
</feature>
<dbReference type="PANTHER" id="PTHR23502:SF29">
    <property type="entry name" value="TRANSPORTER, PUTATIVE (AFU_ORTHOLOGUE AFUA_6G06680)-RELATED"/>
    <property type="match status" value="1"/>
</dbReference>
<evidence type="ECO:0000256" key="3">
    <source>
        <dbReference type="ARBA" id="ARBA00022989"/>
    </source>
</evidence>
<keyword evidence="4 5" id="KW-0472">Membrane</keyword>
<evidence type="ECO:0000313" key="6">
    <source>
        <dbReference type="EMBL" id="RWA02984.1"/>
    </source>
</evidence>
<dbReference type="PANTHER" id="PTHR23502">
    <property type="entry name" value="MAJOR FACILITATOR SUPERFAMILY"/>
    <property type="match status" value="1"/>
</dbReference>
<keyword evidence="7" id="KW-1185">Reference proteome</keyword>
<dbReference type="GO" id="GO:0022857">
    <property type="term" value="F:transmembrane transporter activity"/>
    <property type="evidence" value="ECO:0007669"/>
    <property type="project" value="TreeGrafter"/>
</dbReference>
<dbReference type="STRING" id="363999.A0A439CLH0"/>
<feature type="non-terminal residue" evidence="6">
    <location>
        <position position="1"/>
    </location>
</feature>